<dbReference type="EMBL" id="MTKT01000773">
    <property type="protein sequence ID" value="OWM88981.1"/>
    <property type="molecule type" value="Genomic_DNA"/>
</dbReference>
<sequence length="75" mass="8568">MFPHRRGRELQLWSAKRESIWLSCKSRETGLVRALCSDNVDLDEIPVMSEGWHGRGRDRISMGLRSLPGLGIFVT</sequence>
<reference evidence="2" key="1">
    <citation type="journal article" date="2017" name="Plant J.">
        <title>The pomegranate (Punica granatum L.) genome and the genomics of punicalagin biosynthesis.</title>
        <authorList>
            <person name="Qin G."/>
            <person name="Xu C."/>
            <person name="Ming R."/>
            <person name="Tang H."/>
            <person name="Guyot R."/>
            <person name="Kramer E.M."/>
            <person name="Hu Y."/>
            <person name="Yi X."/>
            <person name="Qi Y."/>
            <person name="Xu X."/>
            <person name="Gao Z."/>
            <person name="Pan H."/>
            <person name="Jian J."/>
            <person name="Tian Y."/>
            <person name="Yue Z."/>
            <person name="Xu Y."/>
        </authorList>
    </citation>
    <scope>NUCLEOTIDE SEQUENCE [LARGE SCALE GENOMIC DNA]</scope>
    <source>
        <strain evidence="2">cv. Dabenzi</strain>
    </source>
</reference>
<comment type="caution">
    <text evidence="1">The sequence shown here is derived from an EMBL/GenBank/DDBJ whole genome shotgun (WGS) entry which is preliminary data.</text>
</comment>
<gene>
    <name evidence="1" type="ORF">CDL15_Pgr023999</name>
</gene>
<organism evidence="1 2">
    <name type="scientific">Punica granatum</name>
    <name type="common">Pomegranate</name>
    <dbReference type="NCBI Taxonomy" id="22663"/>
    <lineage>
        <taxon>Eukaryota</taxon>
        <taxon>Viridiplantae</taxon>
        <taxon>Streptophyta</taxon>
        <taxon>Embryophyta</taxon>
        <taxon>Tracheophyta</taxon>
        <taxon>Spermatophyta</taxon>
        <taxon>Magnoliopsida</taxon>
        <taxon>eudicotyledons</taxon>
        <taxon>Gunneridae</taxon>
        <taxon>Pentapetalae</taxon>
        <taxon>rosids</taxon>
        <taxon>malvids</taxon>
        <taxon>Myrtales</taxon>
        <taxon>Lythraceae</taxon>
        <taxon>Punica</taxon>
    </lineage>
</organism>
<name>A0A218XWU0_PUNGR</name>
<evidence type="ECO:0000313" key="2">
    <source>
        <dbReference type="Proteomes" id="UP000197138"/>
    </source>
</evidence>
<protein>
    <submittedName>
        <fullName evidence="1">Uncharacterized protein</fullName>
    </submittedName>
</protein>
<accession>A0A218XWU0</accession>
<proteinExistence type="predicted"/>
<dbReference type="Proteomes" id="UP000197138">
    <property type="component" value="Unassembled WGS sequence"/>
</dbReference>
<evidence type="ECO:0000313" key="1">
    <source>
        <dbReference type="EMBL" id="OWM88981.1"/>
    </source>
</evidence>
<dbReference type="AlphaFoldDB" id="A0A218XWU0"/>